<accession>A0AAR5P7C3</accession>
<evidence type="ECO:0000313" key="3">
    <source>
        <dbReference type="Proteomes" id="UP000019118"/>
    </source>
</evidence>
<proteinExistence type="predicted"/>
<feature type="compositionally biased region" description="Polar residues" evidence="1">
    <location>
        <begin position="34"/>
        <end position="43"/>
    </location>
</feature>
<evidence type="ECO:0000256" key="1">
    <source>
        <dbReference type="SAM" id="MobiDB-lite"/>
    </source>
</evidence>
<organism evidence="2 3">
    <name type="scientific">Dendroctonus ponderosae</name>
    <name type="common">Mountain pine beetle</name>
    <dbReference type="NCBI Taxonomy" id="77166"/>
    <lineage>
        <taxon>Eukaryota</taxon>
        <taxon>Metazoa</taxon>
        <taxon>Ecdysozoa</taxon>
        <taxon>Arthropoda</taxon>
        <taxon>Hexapoda</taxon>
        <taxon>Insecta</taxon>
        <taxon>Pterygota</taxon>
        <taxon>Neoptera</taxon>
        <taxon>Endopterygota</taxon>
        <taxon>Coleoptera</taxon>
        <taxon>Polyphaga</taxon>
        <taxon>Cucujiformia</taxon>
        <taxon>Curculionidae</taxon>
        <taxon>Scolytinae</taxon>
        <taxon>Dendroctonus</taxon>
    </lineage>
</organism>
<name>A0AAR5P7C3_DENPD</name>
<dbReference type="EnsemblMetazoa" id="XM_019901439.1">
    <property type="protein sequence ID" value="XP_019756998.1"/>
    <property type="gene ID" value="LOC109535525"/>
</dbReference>
<keyword evidence="3" id="KW-1185">Reference proteome</keyword>
<reference evidence="2" key="2">
    <citation type="submission" date="2024-08" db="UniProtKB">
        <authorList>
            <consortium name="EnsemblMetazoa"/>
        </authorList>
    </citation>
    <scope>IDENTIFICATION</scope>
</reference>
<dbReference type="Proteomes" id="UP000019118">
    <property type="component" value="Unassembled WGS sequence"/>
</dbReference>
<reference evidence="3" key="1">
    <citation type="journal article" date="2013" name="Genome Biol.">
        <title>Draft genome of the mountain pine beetle, Dendroctonus ponderosae Hopkins, a major forest pest.</title>
        <authorList>
            <person name="Keeling C.I."/>
            <person name="Yuen M.M."/>
            <person name="Liao N.Y."/>
            <person name="Docking T.R."/>
            <person name="Chan S.K."/>
            <person name="Taylor G.A."/>
            <person name="Palmquist D.L."/>
            <person name="Jackman S.D."/>
            <person name="Nguyen A."/>
            <person name="Li M."/>
            <person name="Henderson H."/>
            <person name="Janes J.K."/>
            <person name="Zhao Y."/>
            <person name="Pandoh P."/>
            <person name="Moore R."/>
            <person name="Sperling F.A."/>
            <person name="Huber D.P."/>
            <person name="Birol I."/>
            <person name="Jones S.J."/>
            <person name="Bohlmann J."/>
        </authorList>
    </citation>
    <scope>NUCLEOTIDE SEQUENCE</scope>
</reference>
<evidence type="ECO:0000313" key="2">
    <source>
        <dbReference type="EnsemblMetazoa" id="XP_019756998.1"/>
    </source>
</evidence>
<sequence>MASKPDLNSTASVQNVVVYVSNDHFAQSYAVEQQNVPQQSNLHPSGYPHSNHPMASLAPTKHFNDKPHLYSSGSQVINTSTQEGYFENVMSQNEFPVNNLGYQSGTNLKNCAPSDVLSCERQHSGPGRPDNAKRDECDNRERYTEPYVTILGSEVSAQSVRCDSVRSETAESSCSSLSSVDEGMVVVQNHSPEMVVYDSSVCVRPGGVVLVAPPSITQHPHGSAVVGIGHTQHITVPFGWKRLLNNGCIIYIR</sequence>
<feature type="region of interest" description="Disordered" evidence="1">
    <location>
        <begin position="34"/>
        <end position="60"/>
    </location>
</feature>
<protein>
    <submittedName>
        <fullName evidence="2">Uncharacterized protein</fullName>
    </submittedName>
</protein>
<dbReference type="AlphaFoldDB" id="A0AAR5P7C3"/>